<proteinExistence type="predicted"/>
<organism evidence="2 3">
    <name type="scientific">Cyclobacterium plantarum</name>
    <dbReference type="NCBI Taxonomy" id="2716263"/>
    <lineage>
        <taxon>Bacteria</taxon>
        <taxon>Pseudomonadati</taxon>
        <taxon>Bacteroidota</taxon>
        <taxon>Cytophagia</taxon>
        <taxon>Cytophagales</taxon>
        <taxon>Cyclobacteriaceae</taxon>
        <taxon>Cyclobacterium</taxon>
    </lineage>
</organism>
<dbReference type="Proteomes" id="UP000649799">
    <property type="component" value="Unassembled WGS sequence"/>
</dbReference>
<evidence type="ECO:0000313" key="2">
    <source>
        <dbReference type="EMBL" id="NHE58472.1"/>
    </source>
</evidence>
<feature type="transmembrane region" description="Helical" evidence="1">
    <location>
        <begin position="73"/>
        <end position="93"/>
    </location>
</feature>
<keyword evidence="1" id="KW-0812">Transmembrane</keyword>
<gene>
    <name evidence="2" type="ORF">G9Q97_16810</name>
</gene>
<dbReference type="RefSeq" id="WP_166148897.1">
    <property type="nucleotide sequence ID" value="NZ_JAANYN010000007.1"/>
</dbReference>
<keyword evidence="1" id="KW-1133">Transmembrane helix</keyword>
<dbReference type="Pfam" id="PF17555">
    <property type="entry name" value="TssN"/>
    <property type="match status" value="1"/>
</dbReference>
<protein>
    <submittedName>
        <fullName evidence="2">TssN family type VI secretion system protein</fullName>
    </submittedName>
</protein>
<feature type="transmembrane region" description="Helical" evidence="1">
    <location>
        <begin position="134"/>
        <end position="153"/>
    </location>
</feature>
<evidence type="ECO:0000313" key="3">
    <source>
        <dbReference type="Proteomes" id="UP000649799"/>
    </source>
</evidence>
<accession>A0ABX0HDA8</accession>
<dbReference type="InterPro" id="IPR035177">
    <property type="entry name" value="TssN"/>
</dbReference>
<feature type="transmembrane region" description="Helical" evidence="1">
    <location>
        <begin position="105"/>
        <end position="128"/>
    </location>
</feature>
<name>A0ABX0HDA8_9BACT</name>
<sequence length="292" mass="33995">MERMLTDELTRTMLIFGMAAAGSLGFMVKLISRVHGSFKPYFKVTVLYLLVAIVLISGIASLSYWSYLKDQQVFHLVFMAYFLILGIAHVNWLKEYVKWAGNEQSLWAEFLFTLVLGLLGGTGFMAVFSYFSEATLAFNMSMSIIFFIVPWLLNQTFSNAMAIPAGILKRWYYPSSEEMGEPDEDKLKNLLVISFLIQKQPDDPRETHFRAKAPVDMEMGELFYYFINDYNERHPNDKIAYMDKSGEPYGWLFFKRNPYIRFIEKYVDAEKTIFNNQIRENNVIRCNRTLSS</sequence>
<evidence type="ECO:0000256" key="1">
    <source>
        <dbReference type="SAM" id="Phobius"/>
    </source>
</evidence>
<reference evidence="2 3" key="1">
    <citation type="submission" date="2020-03" db="EMBL/GenBank/DDBJ databases">
        <title>Cyclobacterium plantarum sp. nov., a marine bacterium isolated from a coastal-marine wetland.</title>
        <authorList>
            <person name="Sanchez-Porro C."/>
            <person name="Ventosa A."/>
            <person name="Amoozegar M."/>
        </authorList>
    </citation>
    <scope>NUCLEOTIDE SEQUENCE [LARGE SCALE GENOMIC DNA]</scope>
    <source>
        <strain evidence="2 3">GBPx2</strain>
    </source>
</reference>
<dbReference type="EMBL" id="JAANYN010000007">
    <property type="protein sequence ID" value="NHE58472.1"/>
    <property type="molecule type" value="Genomic_DNA"/>
</dbReference>
<keyword evidence="1" id="KW-0472">Membrane</keyword>
<keyword evidence="3" id="KW-1185">Reference proteome</keyword>
<feature type="transmembrane region" description="Helical" evidence="1">
    <location>
        <begin position="44"/>
        <end position="67"/>
    </location>
</feature>
<feature type="transmembrane region" description="Helical" evidence="1">
    <location>
        <begin position="12"/>
        <end position="32"/>
    </location>
</feature>
<comment type="caution">
    <text evidence="2">The sequence shown here is derived from an EMBL/GenBank/DDBJ whole genome shotgun (WGS) entry which is preliminary data.</text>
</comment>